<feature type="domain" description="HTH cro/C1-type" evidence="2">
    <location>
        <begin position="24"/>
        <end position="78"/>
    </location>
</feature>
<proteinExistence type="predicted"/>
<keyword evidence="1" id="KW-0238">DNA-binding</keyword>
<dbReference type="Pfam" id="PF07883">
    <property type="entry name" value="Cupin_2"/>
    <property type="match status" value="1"/>
</dbReference>
<dbReference type="InterPro" id="IPR001387">
    <property type="entry name" value="Cro/C1-type_HTH"/>
</dbReference>
<dbReference type="CDD" id="cd00093">
    <property type="entry name" value="HTH_XRE"/>
    <property type="match status" value="1"/>
</dbReference>
<dbReference type="PANTHER" id="PTHR46797:SF1">
    <property type="entry name" value="METHYLPHOSPHONATE SYNTHASE"/>
    <property type="match status" value="1"/>
</dbReference>
<keyword evidence="4" id="KW-1185">Reference proteome</keyword>
<accession>A0ABP3RQE9</accession>
<dbReference type="Gene3D" id="2.60.120.10">
    <property type="entry name" value="Jelly Rolls"/>
    <property type="match status" value="1"/>
</dbReference>
<evidence type="ECO:0000313" key="3">
    <source>
        <dbReference type="EMBL" id="GAA0612354.1"/>
    </source>
</evidence>
<protein>
    <submittedName>
        <fullName evidence="3">XRE family transcriptional regulator</fullName>
    </submittedName>
</protein>
<comment type="caution">
    <text evidence="3">The sequence shown here is derived from an EMBL/GenBank/DDBJ whole genome shotgun (WGS) entry which is preliminary data.</text>
</comment>
<dbReference type="SUPFAM" id="SSF51182">
    <property type="entry name" value="RmlC-like cupins"/>
    <property type="match status" value="1"/>
</dbReference>
<dbReference type="SMART" id="SM00530">
    <property type="entry name" value="HTH_XRE"/>
    <property type="match status" value="1"/>
</dbReference>
<name>A0ABP3RQE9_9HYPH</name>
<dbReference type="InterPro" id="IPR050807">
    <property type="entry name" value="TransReg_Diox_bact_type"/>
</dbReference>
<dbReference type="InterPro" id="IPR010982">
    <property type="entry name" value="Lambda_DNA-bd_dom_sf"/>
</dbReference>
<reference evidence="4" key="1">
    <citation type="journal article" date="2019" name="Int. J. Syst. Evol. Microbiol.">
        <title>The Global Catalogue of Microorganisms (GCM) 10K type strain sequencing project: providing services to taxonomists for standard genome sequencing and annotation.</title>
        <authorList>
            <consortium name="The Broad Institute Genomics Platform"/>
            <consortium name="The Broad Institute Genome Sequencing Center for Infectious Disease"/>
            <person name="Wu L."/>
            <person name="Ma J."/>
        </authorList>
    </citation>
    <scope>NUCLEOTIDE SEQUENCE [LARGE SCALE GENOMIC DNA]</scope>
    <source>
        <strain evidence="4">JCM 15115</strain>
    </source>
</reference>
<dbReference type="Proteomes" id="UP001424441">
    <property type="component" value="Unassembled WGS sequence"/>
</dbReference>
<dbReference type="CDD" id="cd02209">
    <property type="entry name" value="cupin_XRE_C"/>
    <property type="match status" value="1"/>
</dbReference>
<sequence>MGKNLKSNDEASLETSSGSVGAKLRARRLELNLTLVELSAKSGVSFATISKIETGKVYGGFQTIYKIARGLGILVTDLMEDDQLQEIPVVVQRAHEIKPHKTQLYDYYPQAIRVHGRLNSNRMIINTRIVPDPIDWSNHEGEEVVTVLSGAIDLHYAGREPLRLEAGDSACFDSAVPHAYVSTSDVAAEVFFVSTRPSIHENS</sequence>
<dbReference type="EMBL" id="BAAADE010000009">
    <property type="protein sequence ID" value="GAA0612354.1"/>
    <property type="molecule type" value="Genomic_DNA"/>
</dbReference>
<gene>
    <name evidence="3" type="ORF">GCM10008943_29770</name>
</gene>
<evidence type="ECO:0000256" key="1">
    <source>
        <dbReference type="ARBA" id="ARBA00023125"/>
    </source>
</evidence>
<dbReference type="InterPro" id="IPR011051">
    <property type="entry name" value="RmlC_Cupin_sf"/>
</dbReference>
<dbReference type="InterPro" id="IPR014710">
    <property type="entry name" value="RmlC-like_jellyroll"/>
</dbReference>
<organism evidence="3 4">
    <name type="scientific">Paenochrobactrum glaciei</name>
    <dbReference type="NCBI Taxonomy" id="486407"/>
    <lineage>
        <taxon>Bacteria</taxon>
        <taxon>Pseudomonadati</taxon>
        <taxon>Pseudomonadota</taxon>
        <taxon>Alphaproteobacteria</taxon>
        <taxon>Hyphomicrobiales</taxon>
        <taxon>Brucellaceae</taxon>
        <taxon>Paenochrobactrum</taxon>
    </lineage>
</organism>
<dbReference type="InterPro" id="IPR013096">
    <property type="entry name" value="Cupin_2"/>
</dbReference>
<dbReference type="PANTHER" id="PTHR46797">
    <property type="entry name" value="HTH-TYPE TRANSCRIPTIONAL REGULATOR"/>
    <property type="match status" value="1"/>
</dbReference>
<evidence type="ECO:0000313" key="4">
    <source>
        <dbReference type="Proteomes" id="UP001424441"/>
    </source>
</evidence>
<dbReference type="RefSeq" id="WP_343807274.1">
    <property type="nucleotide sequence ID" value="NZ_BAAADE010000009.1"/>
</dbReference>
<dbReference type="PROSITE" id="PS50943">
    <property type="entry name" value="HTH_CROC1"/>
    <property type="match status" value="1"/>
</dbReference>
<dbReference type="Pfam" id="PF01381">
    <property type="entry name" value="HTH_3"/>
    <property type="match status" value="1"/>
</dbReference>
<dbReference type="Gene3D" id="1.10.260.40">
    <property type="entry name" value="lambda repressor-like DNA-binding domains"/>
    <property type="match status" value="1"/>
</dbReference>
<dbReference type="SUPFAM" id="SSF47413">
    <property type="entry name" value="lambda repressor-like DNA-binding domains"/>
    <property type="match status" value="1"/>
</dbReference>
<evidence type="ECO:0000259" key="2">
    <source>
        <dbReference type="PROSITE" id="PS50943"/>
    </source>
</evidence>